<comment type="caution">
    <text evidence="1">The sequence shown here is derived from an EMBL/GenBank/DDBJ whole genome shotgun (WGS) entry which is preliminary data.</text>
</comment>
<evidence type="ECO:0000313" key="2">
    <source>
        <dbReference type="Proteomes" id="UP000821845"/>
    </source>
</evidence>
<proteinExistence type="predicted"/>
<accession>A0ACB7TEC4</accession>
<gene>
    <name evidence="1" type="ORF">HPB50_004444</name>
</gene>
<name>A0ACB7TEC4_HYAAI</name>
<reference evidence="1" key="1">
    <citation type="submission" date="2020-05" db="EMBL/GenBank/DDBJ databases">
        <title>Large-scale comparative analyses of tick genomes elucidate their genetic diversity and vector capacities.</title>
        <authorList>
            <person name="Jia N."/>
            <person name="Wang J."/>
            <person name="Shi W."/>
            <person name="Du L."/>
            <person name="Sun Y."/>
            <person name="Zhan W."/>
            <person name="Jiang J."/>
            <person name="Wang Q."/>
            <person name="Zhang B."/>
            <person name="Ji P."/>
            <person name="Sakyi L.B."/>
            <person name="Cui X."/>
            <person name="Yuan T."/>
            <person name="Jiang B."/>
            <person name="Yang W."/>
            <person name="Lam T.T.-Y."/>
            <person name="Chang Q."/>
            <person name="Ding S."/>
            <person name="Wang X."/>
            <person name="Zhu J."/>
            <person name="Ruan X."/>
            <person name="Zhao L."/>
            <person name="Wei J."/>
            <person name="Que T."/>
            <person name="Du C."/>
            <person name="Cheng J."/>
            <person name="Dai P."/>
            <person name="Han X."/>
            <person name="Huang E."/>
            <person name="Gao Y."/>
            <person name="Liu J."/>
            <person name="Shao H."/>
            <person name="Ye R."/>
            <person name="Li L."/>
            <person name="Wei W."/>
            <person name="Wang X."/>
            <person name="Wang C."/>
            <person name="Yang T."/>
            <person name="Huo Q."/>
            <person name="Li W."/>
            <person name="Guo W."/>
            <person name="Chen H."/>
            <person name="Zhou L."/>
            <person name="Ni X."/>
            <person name="Tian J."/>
            <person name="Zhou Y."/>
            <person name="Sheng Y."/>
            <person name="Liu T."/>
            <person name="Pan Y."/>
            <person name="Xia L."/>
            <person name="Li J."/>
            <person name="Zhao F."/>
            <person name="Cao W."/>
        </authorList>
    </citation>
    <scope>NUCLEOTIDE SEQUENCE</scope>
    <source>
        <strain evidence="1">Hyas-2018</strain>
    </source>
</reference>
<dbReference type="EMBL" id="CM023481">
    <property type="protein sequence ID" value="KAH6944667.1"/>
    <property type="molecule type" value="Genomic_DNA"/>
</dbReference>
<protein>
    <submittedName>
        <fullName evidence="1">Uncharacterized protein</fullName>
    </submittedName>
</protein>
<sequence length="77" mass="8772">MKDVVATEKLLSAKDVKVKDRTCMIIDPNDRCSRFKIHWLLHGVSEEDARAALLSYGKVTEVTRERWRAQGVTDNLG</sequence>
<dbReference type="Proteomes" id="UP000821845">
    <property type="component" value="Chromosome 1"/>
</dbReference>
<keyword evidence="2" id="KW-1185">Reference proteome</keyword>
<evidence type="ECO:0000313" key="1">
    <source>
        <dbReference type="EMBL" id="KAH6944667.1"/>
    </source>
</evidence>
<organism evidence="1 2">
    <name type="scientific">Hyalomma asiaticum</name>
    <name type="common">Tick</name>
    <dbReference type="NCBI Taxonomy" id="266040"/>
    <lineage>
        <taxon>Eukaryota</taxon>
        <taxon>Metazoa</taxon>
        <taxon>Ecdysozoa</taxon>
        <taxon>Arthropoda</taxon>
        <taxon>Chelicerata</taxon>
        <taxon>Arachnida</taxon>
        <taxon>Acari</taxon>
        <taxon>Parasitiformes</taxon>
        <taxon>Ixodida</taxon>
        <taxon>Ixodoidea</taxon>
        <taxon>Ixodidae</taxon>
        <taxon>Hyalomminae</taxon>
        <taxon>Hyalomma</taxon>
    </lineage>
</organism>